<keyword evidence="3" id="KW-1185">Reference proteome</keyword>
<feature type="domain" description="WSC" evidence="1">
    <location>
        <begin position="360"/>
        <end position="455"/>
    </location>
</feature>
<dbReference type="PANTHER" id="PTHR43662">
    <property type="match status" value="1"/>
</dbReference>
<dbReference type="Pfam" id="PF01822">
    <property type="entry name" value="WSC"/>
    <property type="match status" value="1"/>
</dbReference>
<dbReference type="InterPro" id="IPR018535">
    <property type="entry name" value="DUF1996"/>
</dbReference>
<dbReference type="InterPro" id="IPR002889">
    <property type="entry name" value="WSC_carb-bd"/>
</dbReference>
<evidence type="ECO:0000259" key="1">
    <source>
        <dbReference type="PROSITE" id="PS51212"/>
    </source>
</evidence>
<gene>
    <name evidence="2" type="ORF">GFSPODELE1_LOCUS7215</name>
</gene>
<dbReference type="PANTHER" id="PTHR43662:SF3">
    <property type="entry name" value="DOMAIN PROTEIN, PUTATIVE (AFU_ORTHOLOGUE AFUA_6G11970)-RELATED"/>
    <property type="match status" value="1"/>
</dbReference>
<dbReference type="Pfam" id="PF09362">
    <property type="entry name" value="DUF1996"/>
    <property type="match status" value="1"/>
</dbReference>
<evidence type="ECO:0000313" key="2">
    <source>
        <dbReference type="EMBL" id="CAL1709157.1"/>
    </source>
</evidence>
<evidence type="ECO:0000313" key="3">
    <source>
        <dbReference type="Proteomes" id="UP001497453"/>
    </source>
</evidence>
<accession>A0ABP1DMS6</accession>
<reference evidence="3" key="1">
    <citation type="submission" date="2024-04" db="EMBL/GenBank/DDBJ databases">
        <authorList>
            <person name="Shaw F."/>
            <person name="Minotto A."/>
        </authorList>
    </citation>
    <scope>NUCLEOTIDE SEQUENCE [LARGE SCALE GENOMIC DNA]</scope>
</reference>
<dbReference type="Proteomes" id="UP001497453">
    <property type="component" value="Chromosome 5"/>
</dbReference>
<name>A0ABP1DMS6_9APHY</name>
<organism evidence="2 3">
    <name type="scientific">Somion occarium</name>
    <dbReference type="NCBI Taxonomy" id="3059160"/>
    <lineage>
        <taxon>Eukaryota</taxon>
        <taxon>Fungi</taxon>
        <taxon>Dikarya</taxon>
        <taxon>Basidiomycota</taxon>
        <taxon>Agaricomycotina</taxon>
        <taxon>Agaricomycetes</taxon>
        <taxon>Polyporales</taxon>
        <taxon>Cerrenaceae</taxon>
        <taxon>Somion</taxon>
    </lineage>
</organism>
<proteinExistence type="predicted"/>
<protein>
    <recommendedName>
        <fullName evidence="1">WSC domain-containing protein</fullName>
    </recommendedName>
</protein>
<dbReference type="EMBL" id="OZ037948">
    <property type="protein sequence ID" value="CAL1709157.1"/>
    <property type="molecule type" value="Genomic_DNA"/>
</dbReference>
<sequence length="459" mass="49843">MVFPKIVFLAVALAAIPSTYSYWIFGGSRPVVTTRLDSIVTPGVVSTHVHSVVGGSRFQASYDFDDLSTSQCSTIPIQQDKSNYWAPQLYYHDESAGTYTLVPTSFNIYYLMRPGPKNENIHAFPTGLRMLAGNVLRRVNNASNFADQAITYVCLDFDHDHSGDPAWEERPDFFQHQCPDGMRAQVFFPSCWDGKNLDSPDHQSHMAYPIQNFDSGDCPSTHPVHLISLFYEMFVSVDQFPYVAGRWVYSFGDNMGLGLHADFQDGWTDKDLLQAAVDQCADTDGNAADCSVLSPNLNQAAASACKPEMTIPNENVGFNGVLKDLPGCNPLWVGTGPKPTCNPDPPTPDFVSVKTPLPSGWHELGCIAEGNTGRAFTNASETDAAMTKAVCANFCSGGGFPYAGVEFGTECYCGSSFSNGAVNTTTIWSDCFSTCGGNPNENCGGPNRLSVLYNPSIQS</sequence>
<dbReference type="PROSITE" id="PS51212">
    <property type="entry name" value="WSC"/>
    <property type="match status" value="1"/>
</dbReference>
<dbReference type="SMART" id="SM00321">
    <property type="entry name" value="WSC"/>
    <property type="match status" value="1"/>
</dbReference>